<dbReference type="EMBL" id="SACQ01000001">
    <property type="protein sequence ID" value="RVU32357.1"/>
    <property type="molecule type" value="Genomic_DNA"/>
</dbReference>
<evidence type="ECO:0000313" key="12">
    <source>
        <dbReference type="Proteomes" id="UP000282818"/>
    </source>
</evidence>
<protein>
    <recommendedName>
        <fullName evidence="10">Tol-Pal system protein TolR</fullName>
    </recommendedName>
</protein>
<dbReference type="GO" id="GO:0022857">
    <property type="term" value="F:transmembrane transporter activity"/>
    <property type="evidence" value="ECO:0007669"/>
    <property type="project" value="InterPro"/>
</dbReference>
<dbReference type="AlphaFoldDB" id="A0A437QCT8"/>
<evidence type="ECO:0000256" key="8">
    <source>
        <dbReference type="ARBA" id="ARBA00023136"/>
    </source>
</evidence>
<evidence type="ECO:0000256" key="2">
    <source>
        <dbReference type="ARBA" id="ARBA00005811"/>
    </source>
</evidence>
<dbReference type="Pfam" id="PF02472">
    <property type="entry name" value="ExbD"/>
    <property type="match status" value="1"/>
</dbReference>
<name>A0A437QCT8_9GAMM</name>
<reference evidence="11 12" key="1">
    <citation type="submission" date="2019-01" db="EMBL/GenBank/DDBJ databases">
        <authorList>
            <person name="Chen W.-M."/>
        </authorList>
    </citation>
    <scope>NUCLEOTIDE SEQUENCE [LARGE SCALE GENOMIC DNA]</scope>
    <source>
        <strain evidence="11 12">HPM-16</strain>
    </source>
</reference>
<comment type="subunit">
    <text evidence="10">The Tol-Pal system is composed of five core proteins: the inner membrane proteins TolA, TolQ and TolR, the periplasmic protein TolB and the outer membrane protein Pal. They form a network linking the inner and outer membranes and the peptidoglycan layer.</text>
</comment>
<comment type="similarity">
    <text evidence="2 10">Belongs to the ExbD/TolR family.</text>
</comment>
<evidence type="ECO:0000256" key="6">
    <source>
        <dbReference type="ARBA" id="ARBA00022692"/>
    </source>
</evidence>
<evidence type="ECO:0000256" key="3">
    <source>
        <dbReference type="ARBA" id="ARBA00022475"/>
    </source>
</evidence>
<dbReference type="InterPro" id="IPR003400">
    <property type="entry name" value="ExbD"/>
</dbReference>
<keyword evidence="6 10" id="KW-0812">Transmembrane</keyword>
<dbReference type="PANTHER" id="PTHR30558:SF7">
    <property type="entry name" value="TOL-PAL SYSTEM PROTEIN TOLR"/>
    <property type="match status" value="1"/>
</dbReference>
<evidence type="ECO:0000256" key="10">
    <source>
        <dbReference type="HAMAP-Rule" id="MF_02203"/>
    </source>
</evidence>
<evidence type="ECO:0000256" key="5">
    <source>
        <dbReference type="ARBA" id="ARBA00022618"/>
    </source>
</evidence>
<keyword evidence="5 10" id="KW-0132">Cell division</keyword>
<accession>A0A437QCT8</accession>
<gene>
    <name evidence="10 11" type="primary">tolR</name>
    <name evidence="11" type="ORF">EOE65_01520</name>
</gene>
<organism evidence="11 12">
    <name type="scientific">Neptunomonas marina</name>
    <dbReference type="NCBI Taxonomy" id="1815562"/>
    <lineage>
        <taxon>Bacteria</taxon>
        <taxon>Pseudomonadati</taxon>
        <taxon>Pseudomonadota</taxon>
        <taxon>Gammaproteobacteria</taxon>
        <taxon>Oceanospirillales</taxon>
        <taxon>Oceanospirillaceae</taxon>
        <taxon>Neptunomonas</taxon>
    </lineage>
</organism>
<comment type="subcellular location">
    <subcellularLocation>
        <location evidence="10">Cell inner membrane</location>
        <topology evidence="10">Single-pass membrane protein</topology>
    </subcellularLocation>
    <subcellularLocation>
        <location evidence="1">Cell membrane</location>
        <topology evidence="1">Single-pass membrane protein</topology>
    </subcellularLocation>
</comment>
<evidence type="ECO:0000256" key="7">
    <source>
        <dbReference type="ARBA" id="ARBA00022989"/>
    </source>
</evidence>
<keyword evidence="3 10" id="KW-1003">Cell membrane</keyword>
<evidence type="ECO:0000256" key="4">
    <source>
        <dbReference type="ARBA" id="ARBA00022519"/>
    </source>
</evidence>
<evidence type="ECO:0000313" key="11">
    <source>
        <dbReference type="EMBL" id="RVU32357.1"/>
    </source>
</evidence>
<evidence type="ECO:0000256" key="9">
    <source>
        <dbReference type="ARBA" id="ARBA00023306"/>
    </source>
</evidence>
<dbReference type="GO" id="GO:0005886">
    <property type="term" value="C:plasma membrane"/>
    <property type="evidence" value="ECO:0007669"/>
    <property type="project" value="UniProtKB-SubCell"/>
</dbReference>
<comment type="caution">
    <text evidence="11">The sequence shown here is derived from an EMBL/GenBank/DDBJ whole genome shotgun (WGS) entry which is preliminary data.</text>
</comment>
<dbReference type="Proteomes" id="UP000282818">
    <property type="component" value="Unassembled WGS sequence"/>
</dbReference>
<dbReference type="NCBIfam" id="TIGR02801">
    <property type="entry name" value="tolR"/>
    <property type="match status" value="1"/>
</dbReference>
<sequence length="139" mass="15431">MIRRQKKKRKLNADINVVPYIDVMMVLLVIFMITAPMLTQGVDVKLPKASAEPVDTENQEPIVVTVDKEGLFYIDIGSDDPLEPVAESELEQRIQKVLAGNPKQLLLVRGDKEVSYDRVIQLMSLLKGAGAESLGLVTE</sequence>
<keyword evidence="9 10" id="KW-0131">Cell cycle</keyword>
<dbReference type="GO" id="GO:0051301">
    <property type="term" value="P:cell division"/>
    <property type="evidence" value="ECO:0007669"/>
    <property type="project" value="UniProtKB-UniRule"/>
</dbReference>
<dbReference type="RefSeq" id="WP_127692526.1">
    <property type="nucleotide sequence ID" value="NZ_SACQ01000001.1"/>
</dbReference>
<dbReference type="GO" id="GO:0015031">
    <property type="term" value="P:protein transport"/>
    <property type="evidence" value="ECO:0007669"/>
    <property type="project" value="InterPro"/>
</dbReference>
<keyword evidence="7 10" id="KW-1133">Transmembrane helix</keyword>
<keyword evidence="4 10" id="KW-0997">Cell inner membrane</keyword>
<proteinExistence type="inferred from homology"/>
<keyword evidence="12" id="KW-1185">Reference proteome</keyword>
<dbReference type="HAMAP" id="MF_02203">
    <property type="entry name" value="TolR"/>
    <property type="match status" value="1"/>
</dbReference>
<feature type="transmembrane region" description="Helical" evidence="10">
    <location>
        <begin position="20"/>
        <end position="38"/>
    </location>
</feature>
<dbReference type="Gene3D" id="3.30.420.270">
    <property type="match status" value="1"/>
</dbReference>
<evidence type="ECO:0000256" key="1">
    <source>
        <dbReference type="ARBA" id="ARBA00004162"/>
    </source>
</evidence>
<dbReference type="InterPro" id="IPR014168">
    <property type="entry name" value="Tol-Pal_TolR"/>
</dbReference>
<keyword evidence="8 10" id="KW-0472">Membrane</keyword>
<comment type="function">
    <text evidence="10">Part of the Tol-Pal system, which plays a role in outer membrane invagination during cell division and is important for maintaining outer membrane integrity.</text>
</comment>
<dbReference type="PANTHER" id="PTHR30558">
    <property type="entry name" value="EXBD MEMBRANE COMPONENT OF PMF-DRIVEN MACROMOLECULE IMPORT SYSTEM"/>
    <property type="match status" value="1"/>
</dbReference>